<proteinExistence type="predicted"/>
<keyword evidence="2" id="KW-0732">Signal</keyword>
<sequence>MGGDRTNTAAISFFLLLPCRCPSGPPAKPPATRAHMFDVRHQLNHNFTFTYKIKIQQNIVQDSSTSSKKLLKIERKPMATARVVFLLLFLVQIVGVLAAAARPLEENGVDGIATQMLAAVKSRGNRRTHCC</sequence>
<dbReference type="EMBL" id="AP007205">
    <property type="protein sequence ID" value="BAD38593.1"/>
    <property type="molecule type" value="Genomic_DNA"/>
</dbReference>
<dbReference type="AlphaFoldDB" id="Q67IU8"/>
<name>Q67IU8_ORYSJ</name>
<evidence type="ECO:0000313" key="3">
    <source>
        <dbReference type="EMBL" id="BAD37790.1"/>
    </source>
</evidence>
<gene>
    <name evidence="4" type="ORF">OSJNBa0048L03.45</name>
    <name evidence="3" type="ORF">P0505A04.1</name>
</gene>
<feature type="chain" id="PRO_5010141320" evidence="2">
    <location>
        <begin position="24"/>
        <end position="131"/>
    </location>
</feature>
<keyword evidence="1" id="KW-0812">Transmembrane</keyword>
<feature type="transmembrane region" description="Helical" evidence="1">
    <location>
        <begin position="79"/>
        <end position="101"/>
    </location>
</feature>
<dbReference type="Proteomes" id="UP000000763">
    <property type="component" value="Chromosome 6"/>
</dbReference>
<reference evidence="5" key="4">
    <citation type="journal article" date="2008" name="Nucleic Acids Res.">
        <title>The rice annotation project database (RAP-DB): 2008 update.</title>
        <authorList>
            <consortium name="The rice annotation project (RAP)"/>
        </authorList>
    </citation>
    <scope>GENOME REANNOTATION</scope>
    <source>
        <strain evidence="5">cv. Nipponbare</strain>
    </source>
</reference>
<reference evidence="5" key="3">
    <citation type="journal article" date="2005" name="Nature">
        <title>The map-based sequence of the rice genome.</title>
        <authorList>
            <consortium name="International rice genome sequencing project (IRGSP)"/>
            <person name="Matsumoto T."/>
            <person name="Wu J."/>
            <person name="Kanamori H."/>
            <person name="Katayose Y."/>
            <person name="Fujisawa M."/>
            <person name="Namiki N."/>
            <person name="Mizuno H."/>
            <person name="Yamamoto K."/>
            <person name="Antonio B.A."/>
            <person name="Baba T."/>
            <person name="Sakata K."/>
            <person name="Nagamura Y."/>
            <person name="Aoki H."/>
            <person name="Arikawa K."/>
            <person name="Arita K."/>
            <person name="Bito T."/>
            <person name="Chiden Y."/>
            <person name="Fujitsuka N."/>
            <person name="Fukunaka R."/>
            <person name="Hamada M."/>
            <person name="Harada C."/>
            <person name="Hayashi A."/>
            <person name="Hijishita S."/>
            <person name="Honda M."/>
            <person name="Hosokawa S."/>
            <person name="Ichikawa Y."/>
            <person name="Idonuma A."/>
            <person name="Iijima M."/>
            <person name="Ikeda M."/>
            <person name="Ikeno M."/>
            <person name="Ito K."/>
            <person name="Ito S."/>
            <person name="Ito T."/>
            <person name="Ito Y."/>
            <person name="Ito Y."/>
            <person name="Iwabuchi A."/>
            <person name="Kamiya K."/>
            <person name="Karasawa W."/>
            <person name="Kurita K."/>
            <person name="Katagiri S."/>
            <person name="Kikuta A."/>
            <person name="Kobayashi H."/>
            <person name="Kobayashi N."/>
            <person name="Machita K."/>
            <person name="Maehara T."/>
            <person name="Masukawa M."/>
            <person name="Mizubayashi T."/>
            <person name="Mukai Y."/>
            <person name="Nagasaki H."/>
            <person name="Nagata Y."/>
            <person name="Naito S."/>
            <person name="Nakashima M."/>
            <person name="Nakama Y."/>
            <person name="Nakamichi Y."/>
            <person name="Nakamura M."/>
            <person name="Meguro A."/>
            <person name="Negishi M."/>
            <person name="Ohta I."/>
            <person name="Ohta T."/>
            <person name="Okamoto M."/>
            <person name="Ono N."/>
            <person name="Saji S."/>
            <person name="Sakaguchi M."/>
            <person name="Sakai K."/>
            <person name="Shibata M."/>
            <person name="Shimokawa T."/>
            <person name="Song J."/>
            <person name="Takazaki Y."/>
            <person name="Terasawa K."/>
            <person name="Tsugane M."/>
            <person name="Tsuji K."/>
            <person name="Ueda S."/>
            <person name="Waki K."/>
            <person name="Yamagata H."/>
            <person name="Yamamoto M."/>
            <person name="Yamamoto S."/>
            <person name="Yamane H."/>
            <person name="Yoshiki S."/>
            <person name="Yoshihara R."/>
            <person name="Yukawa K."/>
            <person name="Zhong H."/>
            <person name="Yano M."/>
            <person name="Yuan Q."/>
            <person name="Ouyang S."/>
            <person name="Liu J."/>
            <person name="Jones K.M."/>
            <person name="Gansberger K."/>
            <person name="Moffat K."/>
            <person name="Hill J."/>
            <person name="Bera J."/>
            <person name="Fadrosh D."/>
            <person name="Jin S."/>
            <person name="Johri S."/>
            <person name="Kim M."/>
            <person name="Overton L."/>
            <person name="Reardon M."/>
            <person name="Tsitrin T."/>
            <person name="Vuong H."/>
            <person name="Weaver B."/>
            <person name="Ciecko A."/>
            <person name="Tallon L."/>
            <person name="Jackson J."/>
            <person name="Pai G."/>
            <person name="Aken S.V."/>
            <person name="Utterback T."/>
            <person name="Reidmuller S."/>
            <person name="Feldblyum T."/>
            <person name="Hsiao J."/>
            <person name="Zismann V."/>
            <person name="Iobst S."/>
            <person name="de Vazeille A.R."/>
            <person name="Buell C.R."/>
            <person name="Ying K."/>
            <person name="Li Y."/>
            <person name="Lu T."/>
            <person name="Huang Y."/>
            <person name="Zhao Q."/>
            <person name="Feng Q."/>
            <person name="Zhang L."/>
            <person name="Zhu J."/>
            <person name="Weng Q."/>
            <person name="Mu J."/>
            <person name="Lu Y."/>
            <person name="Fan D."/>
            <person name="Liu Y."/>
            <person name="Guan J."/>
            <person name="Zhang Y."/>
            <person name="Yu S."/>
            <person name="Liu X."/>
            <person name="Zhang Y."/>
            <person name="Hong G."/>
            <person name="Han B."/>
            <person name="Choisne N."/>
            <person name="Demange N."/>
            <person name="Orjeda G."/>
            <person name="Samain S."/>
            <person name="Cattolico L."/>
            <person name="Pelletier E."/>
            <person name="Couloux A."/>
            <person name="Segurens B."/>
            <person name="Wincker P."/>
            <person name="D'Hont A."/>
            <person name="Scarpelli C."/>
            <person name="Weissenbach J."/>
            <person name="Salanoubat M."/>
            <person name="Quetier F."/>
            <person name="Yu Y."/>
            <person name="Kim H.R."/>
            <person name="Rambo T."/>
            <person name="Currie J."/>
            <person name="Collura K."/>
            <person name="Luo M."/>
            <person name="Yang T."/>
            <person name="Ammiraju J.S.S."/>
            <person name="Engler F."/>
            <person name="Soderlund C."/>
            <person name="Wing R.A."/>
            <person name="Palmer L.E."/>
            <person name="de la Bastide M."/>
            <person name="Spiegel L."/>
            <person name="Nascimento L."/>
            <person name="Zutavern T."/>
            <person name="O'Shaughnessy A."/>
            <person name="Dike S."/>
            <person name="Dedhia N."/>
            <person name="Preston R."/>
            <person name="Balija V."/>
            <person name="McCombie W.R."/>
            <person name="Chow T."/>
            <person name="Chen H."/>
            <person name="Chung M."/>
            <person name="Chen C."/>
            <person name="Shaw J."/>
            <person name="Wu H."/>
            <person name="Hsiao K."/>
            <person name="Chao Y."/>
            <person name="Chu M."/>
            <person name="Cheng C."/>
            <person name="Hour A."/>
            <person name="Lee P."/>
            <person name="Lin S."/>
            <person name="Lin Y."/>
            <person name="Liou J."/>
            <person name="Liu S."/>
            <person name="Hsing Y."/>
            <person name="Raghuvanshi S."/>
            <person name="Mohanty A."/>
            <person name="Bharti A.K."/>
            <person name="Gaur A."/>
            <person name="Gupta V."/>
            <person name="Kumar D."/>
            <person name="Ravi V."/>
            <person name="Vij S."/>
            <person name="Kapur A."/>
            <person name="Khurana P."/>
            <person name="Khurana P."/>
            <person name="Khurana J.P."/>
            <person name="Tyagi A.K."/>
            <person name="Gaikwad K."/>
            <person name="Singh A."/>
            <person name="Dalal V."/>
            <person name="Srivastava S."/>
            <person name="Dixit A."/>
            <person name="Pal A.K."/>
            <person name="Ghazi I.A."/>
            <person name="Yadav M."/>
            <person name="Pandit A."/>
            <person name="Bhargava A."/>
            <person name="Sureshbabu K."/>
            <person name="Batra K."/>
            <person name="Sharma T.R."/>
            <person name="Mohapatra T."/>
            <person name="Singh N.K."/>
            <person name="Messing J."/>
            <person name="Nelson A.B."/>
            <person name="Fuks G."/>
            <person name="Kavchok S."/>
            <person name="Keizer G."/>
            <person name="Linton E."/>
            <person name="Llaca V."/>
            <person name="Song R."/>
            <person name="Tanyolac B."/>
            <person name="Young S."/>
            <person name="Ho-Il K."/>
            <person name="Hahn J.H."/>
            <person name="Sangsakoo G."/>
            <person name="Vanavichit A."/>
            <person name="de Mattos Luiz.A.T."/>
            <person name="Zimmer P.D."/>
            <person name="Malone G."/>
            <person name="Dellagostin O."/>
            <person name="de Oliveira A.C."/>
            <person name="Bevan M."/>
            <person name="Bancroft I."/>
            <person name="Minx P."/>
            <person name="Cordum H."/>
            <person name="Wilson R."/>
            <person name="Cheng Z."/>
            <person name="Jin W."/>
            <person name="Jiang J."/>
            <person name="Leong S.A."/>
            <person name="Iwama H."/>
            <person name="Gojobori T."/>
            <person name="Itoh T."/>
            <person name="Niimura Y."/>
            <person name="Fujii Y."/>
            <person name="Habara T."/>
            <person name="Sakai H."/>
            <person name="Sato Y."/>
            <person name="Wilson G."/>
            <person name="Kumar K."/>
            <person name="McCouch S."/>
            <person name="Juretic N."/>
            <person name="Hoen D."/>
            <person name="Wright S."/>
            <person name="Bruskiewich R."/>
            <person name="Bureau T."/>
            <person name="Miyao A."/>
            <person name="Hirochika H."/>
            <person name="Nishikawa T."/>
            <person name="Kadowaki K."/>
            <person name="Sugiura M."/>
            <person name="Burr B."/>
            <person name="Sasaki T."/>
        </authorList>
    </citation>
    <scope>NUCLEOTIDE SEQUENCE [LARGE SCALE GENOMIC DNA]</scope>
    <source>
        <strain evidence="5">cv. Nipponbare</strain>
    </source>
</reference>
<dbReference type="EMBL" id="AP004792">
    <property type="protein sequence ID" value="BAD37790.1"/>
    <property type="molecule type" value="Genomic_DNA"/>
</dbReference>
<evidence type="ECO:0000256" key="2">
    <source>
        <dbReference type="SAM" id="SignalP"/>
    </source>
</evidence>
<feature type="signal peptide" evidence="2">
    <location>
        <begin position="1"/>
        <end position="23"/>
    </location>
</feature>
<reference evidence="3" key="1">
    <citation type="submission" date="2002-02" db="EMBL/GenBank/DDBJ databases">
        <title>Oryza sativa nipponbare(GA3) genomic DNA, chromosome 6, PAC clone:P0505A04.</title>
        <authorList>
            <person name="Sasaki T."/>
            <person name="Matsumoto T."/>
            <person name="Yamamoto K."/>
        </authorList>
    </citation>
    <scope>NUCLEOTIDE SEQUENCE</scope>
</reference>
<keyword evidence="1" id="KW-1133">Transmembrane helix</keyword>
<keyword evidence="1" id="KW-0472">Membrane</keyword>
<organism evidence="4 5">
    <name type="scientific">Oryza sativa subsp. japonica</name>
    <name type="common">Rice</name>
    <dbReference type="NCBI Taxonomy" id="39947"/>
    <lineage>
        <taxon>Eukaryota</taxon>
        <taxon>Viridiplantae</taxon>
        <taxon>Streptophyta</taxon>
        <taxon>Embryophyta</taxon>
        <taxon>Tracheophyta</taxon>
        <taxon>Spermatophyta</taxon>
        <taxon>Magnoliopsida</taxon>
        <taxon>Liliopsida</taxon>
        <taxon>Poales</taxon>
        <taxon>Poaceae</taxon>
        <taxon>BOP clade</taxon>
        <taxon>Oryzoideae</taxon>
        <taxon>Oryzeae</taxon>
        <taxon>Oryzinae</taxon>
        <taxon>Oryza</taxon>
        <taxon>Oryza sativa</taxon>
    </lineage>
</organism>
<accession>Q67IU8</accession>
<evidence type="ECO:0000256" key="1">
    <source>
        <dbReference type="SAM" id="Phobius"/>
    </source>
</evidence>
<evidence type="ECO:0000313" key="5">
    <source>
        <dbReference type="Proteomes" id="UP000000763"/>
    </source>
</evidence>
<reference evidence="4" key="2">
    <citation type="submission" date="2004-06" db="EMBL/GenBank/DDBJ databases">
        <title>Oryza sativa nipponbare(GA3) genomic DNA, chromosome 6, BAC clone:OSJNBa0048L03.</title>
        <authorList>
            <person name="Sasaki T."/>
            <person name="Matsumoto T."/>
            <person name="Fujisawa M."/>
        </authorList>
    </citation>
    <scope>NUCLEOTIDE SEQUENCE</scope>
</reference>
<protein>
    <submittedName>
        <fullName evidence="4">Uncharacterized protein</fullName>
    </submittedName>
</protein>
<evidence type="ECO:0000313" key="4">
    <source>
        <dbReference type="EMBL" id="BAD38593.1"/>
    </source>
</evidence>